<dbReference type="InterPro" id="IPR025272">
    <property type="entry name" value="SocA_Panacea"/>
</dbReference>
<dbReference type="EMBL" id="JAMRYU010000010">
    <property type="protein sequence ID" value="MDC4240683.1"/>
    <property type="molecule type" value="Genomic_DNA"/>
</dbReference>
<dbReference type="Pfam" id="PF13274">
    <property type="entry name" value="SocA_Panacea"/>
    <property type="match status" value="1"/>
</dbReference>
<evidence type="ECO:0000313" key="2">
    <source>
        <dbReference type="EMBL" id="MDC4240683.1"/>
    </source>
</evidence>
<feature type="domain" description="Antitoxin SocA-like Panacea" evidence="1">
    <location>
        <begin position="22"/>
        <end position="112"/>
    </location>
</feature>
<keyword evidence="3" id="KW-1185">Reference proteome</keyword>
<protein>
    <submittedName>
        <fullName evidence="2">DUF4065 domain-containing protein</fullName>
    </submittedName>
</protein>
<dbReference type="RefSeq" id="WP_272470359.1">
    <property type="nucleotide sequence ID" value="NZ_JAMRYU010000010.1"/>
</dbReference>
<dbReference type="Proteomes" id="UP001141183">
    <property type="component" value="Unassembled WGS sequence"/>
</dbReference>
<comment type="caution">
    <text evidence="2">The sequence shown here is derived from an EMBL/GenBank/DDBJ whole genome shotgun (WGS) entry which is preliminary data.</text>
</comment>
<proteinExistence type="predicted"/>
<accession>A0A9X4B2W0</accession>
<name>A0A9X4B2W0_9CLOT</name>
<sequence length="148" mass="17440">MITIFEVADFFLSKVEMSQKKLQKMCYYAYAWYLTLYDEMLFDNGKFEAWIHGPVNIELYHRYKKYGWRSIPKSGGVELSEDIEEFLNAIFNTFNEYTADQLETMTHDEAPWIEARNGIEADKPSNNKLDDEVIKNFYSKLGESGQLE</sequence>
<evidence type="ECO:0000259" key="1">
    <source>
        <dbReference type="Pfam" id="PF13274"/>
    </source>
</evidence>
<reference evidence="2" key="1">
    <citation type="submission" date="2022-05" db="EMBL/GenBank/DDBJ databases">
        <title>Draft genome sequence of Clostridium tertium strain CP3 isolated from Peru.</title>
        <authorList>
            <person name="Hurtado R."/>
            <person name="Lima L."/>
            <person name="Sousa T."/>
            <person name="Jaiswal A.K."/>
            <person name="Tiwari S."/>
            <person name="Maturrano L."/>
            <person name="Brenig B."/>
            <person name="Azevedo V."/>
        </authorList>
    </citation>
    <scope>NUCLEOTIDE SEQUENCE</scope>
    <source>
        <strain evidence="2">CP3</strain>
    </source>
</reference>
<evidence type="ECO:0000313" key="3">
    <source>
        <dbReference type="Proteomes" id="UP001141183"/>
    </source>
</evidence>
<dbReference type="AlphaFoldDB" id="A0A9X4B2W0"/>
<organism evidence="2 3">
    <name type="scientific">Clostridium tertium</name>
    <dbReference type="NCBI Taxonomy" id="1559"/>
    <lineage>
        <taxon>Bacteria</taxon>
        <taxon>Bacillati</taxon>
        <taxon>Bacillota</taxon>
        <taxon>Clostridia</taxon>
        <taxon>Eubacteriales</taxon>
        <taxon>Clostridiaceae</taxon>
        <taxon>Clostridium</taxon>
    </lineage>
</organism>
<gene>
    <name evidence="2" type="ORF">NE398_10980</name>
</gene>